<dbReference type="SUPFAM" id="SSF53697">
    <property type="entry name" value="SIS domain"/>
    <property type="match status" value="1"/>
</dbReference>
<proteinExistence type="predicted"/>
<evidence type="ECO:0000313" key="6">
    <source>
        <dbReference type="EMBL" id="PZQ96134.1"/>
    </source>
</evidence>
<dbReference type="InterPro" id="IPR035472">
    <property type="entry name" value="RpiR-like_SIS"/>
</dbReference>
<feature type="domain" description="HTH rpiR-type" evidence="4">
    <location>
        <begin position="7"/>
        <end position="84"/>
    </location>
</feature>
<gene>
    <name evidence="6" type="ORF">DI533_16990</name>
</gene>
<evidence type="ECO:0000256" key="3">
    <source>
        <dbReference type="ARBA" id="ARBA00023163"/>
    </source>
</evidence>
<reference evidence="6 7" key="1">
    <citation type="submission" date="2017-08" db="EMBL/GenBank/DDBJ databases">
        <title>Infants hospitalized years apart are colonized by the same room-sourced microbial strains.</title>
        <authorList>
            <person name="Brooks B."/>
            <person name="Olm M.R."/>
            <person name="Firek B.A."/>
            <person name="Baker R."/>
            <person name="Thomas B.C."/>
            <person name="Morowitz M.J."/>
            <person name="Banfield J.F."/>
        </authorList>
    </citation>
    <scope>NUCLEOTIDE SEQUENCE [LARGE SCALE GENOMIC DNA]</scope>
    <source>
        <strain evidence="6">S2_003_000_R2_11</strain>
    </source>
</reference>
<comment type="caution">
    <text evidence="6">The sequence shown here is derived from an EMBL/GenBank/DDBJ whole genome shotgun (WGS) entry which is preliminary data.</text>
</comment>
<evidence type="ECO:0000259" key="4">
    <source>
        <dbReference type="PROSITE" id="PS51071"/>
    </source>
</evidence>
<dbReference type="InterPro" id="IPR009057">
    <property type="entry name" value="Homeodomain-like_sf"/>
</dbReference>
<name>A0A2W5S7T3_CERSP</name>
<evidence type="ECO:0000256" key="2">
    <source>
        <dbReference type="ARBA" id="ARBA00023125"/>
    </source>
</evidence>
<dbReference type="PROSITE" id="PS51464">
    <property type="entry name" value="SIS"/>
    <property type="match status" value="1"/>
</dbReference>
<evidence type="ECO:0000256" key="1">
    <source>
        <dbReference type="ARBA" id="ARBA00023015"/>
    </source>
</evidence>
<dbReference type="Gene3D" id="3.40.50.10490">
    <property type="entry name" value="Glucose-6-phosphate isomerase like protein, domain 1"/>
    <property type="match status" value="1"/>
</dbReference>
<dbReference type="InterPro" id="IPR036388">
    <property type="entry name" value="WH-like_DNA-bd_sf"/>
</dbReference>
<dbReference type="PANTHER" id="PTHR30514:SF1">
    <property type="entry name" value="HTH-TYPE TRANSCRIPTIONAL REGULATOR HEXR-RELATED"/>
    <property type="match status" value="1"/>
</dbReference>
<keyword evidence="3" id="KW-0804">Transcription</keyword>
<dbReference type="InterPro" id="IPR047640">
    <property type="entry name" value="RpiR-like"/>
</dbReference>
<dbReference type="CDD" id="cd05013">
    <property type="entry name" value="SIS_RpiR"/>
    <property type="match status" value="1"/>
</dbReference>
<dbReference type="InterPro" id="IPR000281">
    <property type="entry name" value="HTH_RpiR"/>
</dbReference>
<evidence type="ECO:0000313" key="7">
    <source>
        <dbReference type="Proteomes" id="UP000248975"/>
    </source>
</evidence>
<keyword evidence="1" id="KW-0805">Transcription regulation</keyword>
<evidence type="ECO:0008006" key="8">
    <source>
        <dbReference type="Google" id="ProtNLM"/>
    </source>
</evidence>
<feature type="domain" description="SIS" evidence="5">
    <location>
        <begin position="128"/>
        <end position="268"/>
    </location>
</feature>
<dbReference type="SUPFAM" id="SSF46689">
    <property type="entry name" value="Homeodomain-like"/>
    <property type="match status" value="1"/>
</dbReference>
<sequence length="285" mass="30848">MNELATNNESFETRVSRVNLFAAERKIAEQLLEIPAHQLAIMTSSDLSERSNASRSSIDRLSRKLGYPGLKEMRKALILERAGADSLPRSTTDNGGLGEIAHTVTQAMAARVINFGQYLERPGVLDALVDRLLSARSVQLFGAGESAALCSTIYMRLVRLGLPVQFSDEYHTQVTLASLMNAQDLAICVSYSGRTKSVMWTAELAKQTGADVAALTGSATSPLARLSTIPLVVPTGLSLPGSAEVLDRLATAVLSEILFQCIIQRRPDLVLNSVKIDDTFGEERL</sequence>
<dbReference type="InterPro" id="IPR046348">
    <property type="entry name" value="SIS_dom_sf"/>
</dbReference>
<organism evidence="6 7">
    <name type="scientific">Cereibacter sphaeroides</name>
    <name type="common">Rhodobacter sphaeroides</name>
    <dbReference type="NCBI Taxonomy" id="1063"/>
    <lineage>
        <taxon>Bacteria</taxon>
        <taxon>Pseudomonadati</taxon>
        <taxon>Pseudomonadota</taxon>
        <taxon>Alphaproteobacteria</taxon>
        <taxon>Rhodobacterales</taxon>
        <taxon>Paracoccaceae</taxon>
        <taxon>Cereibacter</taxon>
    </lineage>
</organism>
<dbReference type="Gene3D" id="1.10.10.10">
    <property type="entry name" value="Winged helix-like DNA-binding domain superfamily/Winged helix DNA-binding domain"/>
    <property type="match status" value="1"/>
</dbReference>
<dbReference type="GO" id="GO:1901135">
    <property type="term" value="P:carbohydrate derivative metabolic process"/>
    <property type="evidence" value="ECO:0007669"/>
    <property type="project" value="InterPro"/>
</dbReference>
<dbReference type="AlphaFoldDB" id="A0A2W5S7T3"/>
<dbReference type="GO" id="GO:0003700">
    <property type="term" value="F:DNA-binding transcription factor activity"/>
    <property type="evidence" value="ECO:0007669"/>
    <property type="project" value="InterPro"/>
</dbReference>
<dbReference type="Proteomes" id="UP000248975">
    <property type="component" value="Unassembled WGS sequence"/>
</dbReference>
<dbReference type="Pfam" id="PF01380">
    <property type="entry name" value="SIS"/>
    <property type="match status" value="1"/>
</dbReference>
<dbReference type="InterPro" id="IPR001347">
    <property type="entry name" value="SIS_dom"/>
</dbReference>
<dbReference type="PANTHER" id="PTHR30514">
    <property type="entry name" value="GLUCOKINASE"/>
    <property type="match status" value="1"/>
</dbReference>
<dbReference type="GO" id="GO:0097367">
    <property type="term" value="F:carbohydrate derivative binding"/>
    <property type="evidence" value="ECO:0007669"/>
    <property type="project" value="InterPro"/>
</dbReference>
<dbReference type="GO" id="GO:0003677">
    <property type="term" value="F:DNA binding"/>
    <property type="evidence" value="ECO:0007669"/>
    <property type="project" value="UniProtKB-KW"/>
</dbReference>
<dbReference type="PROSITE" id="PS51071">
    <property type="entry name" value="HTH_RPIR"/>
    <property type="match status" value="1"/>
</dbReference>
<dbReference type="EMBL" id="QFQS01000004">
    <property type="protein sequence ID" value="PZQ96134.1"/>
    <property type="molecule type" value="Genomic_DNA"/>
</dbReference>
<accession>A0A2W5S7T3</accession>
<dbReference type="Pfam" id="PF01418">
    <property type="entry name" value="HTH_6"/>
    <property type="match status" value="1"/>
</dbReference>
<evidence type="ECO:0000259" key="5">
    <source>
        <dbReference type="PROSITE" id="PS51464"/>
    </source>
</evidence>
<keyword evidence="2" id="KW-0238">DNA-binding</keyword>
<protein>
    <recommendedName>
        <fullName evidence="8">MurR/RpiR family transcriptional regulator</fullName>
    </recommendedName>
</protein>